<organism evidence="12 13">
    <name type="scientific">Sulfobacillus thermosulfidooxidans</name>
    <dbReference type="NCBI Taxonomy" id="28034"/>
    <lineage>
        <taxon>Bacteria</taxon>
        <taxon>Bacillati</taxon>
        <taxon>Bacillota</taxon>
        <taxon>Clostridia</taxon>
        <taxon>Eubacteriales</taxon>
        <taxon>Clostridiales Family XVII. Incertae Sedis</taxon>
        <taxon>Sulfobacillus</taxon>
    </lineage>
</organism>
<comment type="subcellular location">
    <subcellularLocation>
        <location evidence="11">Cytoplasm</location>
    </subcellularLocation>
</comment>
<evidence type="ECO:0000256" key="1">
    <source>
        <dbReference type="ARBA" id="ARBA00004842"/>
    </source>
</evidence>
<gene>
    <name evidence="11" type="primary">aroK</name>
    <name evidence="12" type="ORF">C7B47_02645</name>
</gene>
<proteinExistence type="inferred from homology"/>
<feature type="binding site" evidence="11">
    <location>
        <position position="166"/>
    </location>
    <ligand>
        <name>substrate</name>
    </ligand>
</feature>
<evidence type="ECO:0000256" key="8">
    <source>
        <dbReference type="ARBA" id="ARBA00022840"/>
    </source>
</evidence>
<dbReference type="InterPro" id="IPR031322">
    <property type="entry name" value="Shikimate/glucono_kinase"/>
</dbReference>
<dbReference type="InterPro" id="IPR027417">
    <property type="entry name" value="P-loop_NTPase"/>
</dbReference>
<dbReference type="InterPro" id="IPR023000">
    <property type="entry name" value="Shikimate_kinase_CS"/>
</dbReference>
<dbReference type="Pfam" id="PF01202">
    <property type="entry name" value="SKI"/>
    <property type="match status" value="1"/>
</dbReference>
<keyword evidence="9 11" id="KW-0057">Aromatic amino acid biosynthesis</keyword>
<dbReference type="Proteomes" id="UP000242705">
    <property type="component" value="Unassembled WGS sequence"/>
</dbReference>
<feature type="binding site" evidence="11">
    <location>
        <position position="113"/>
    </location>
    <ligand>
        <name>substrate</name>
    </ligand>
</feature>
<dbReference type="Gene3D" id="3.40.50.300">
    <property type="entry name" value="P-loop containing nucleotide triphosphate hydrolases"/>
    <property type="match status" value="1"/>
</dbReference>
<evidence type="ECO:0000256" key="11">
    <source>
        <dbReference type="HAMAP-Rule" id="MF_00109"/>
    </source>
</evidence>
<dbReference type="PANTHER" id="PTHR21087">
    <property type="entry name" value="SHIKIMATE KINASE"/>
    <property type="match status" value="1"/>
</dbReference>
<dbReference type="EC" id="2.7.1.71" evidence="3 11"/>
<keyword evidence="11" id="KW-0479">Metal-binding</keyword>
<evidence type="ECO:0000256" key="5">
    <source>
        <dbReference type="ARBA" id="ARBA00022679"/>
    </source>
</evidence>
<dbReference type="CDD" id="cd00464">
    <property type="entry name" value="SK"/>
    <property type="match status" value="1"/>
</dbReference>
<feature type="binding site" evidence="11">
    <location>
        <position position="48"/>
    </location>
    <ligand>
        <name>Mg(2+)</name>
        <dbReference type="ChEBI" id="CHEBI:18420"/>
    </ligand>
</feature>
<dbReference type="GO" id="GO:0008652">
    <property type="term" value="P:amino acid biosynthetic process"/>
    <property type="evidence" value="ECO:0007669"/>
    <property type="project" value="UniProtKB-KW"/>
</dbReference>
<evidence type="ECO:0000256" key="3">
    <source>
        <dbReference type="ARBA" id="ARBA00012154"/>
    </source>
</evidence>
<feature type="binding site" evidence="11">
    <location>
        <position position="66"/>
    </location>
    <ligand>
        <name>substrate</name>
    </ligand>
</feature>
<dbReference type="GO" id="GO:0005829">
    <property type="term" value="C:cytosol"/>
    <property type="evidence" value="ECO:0007669"/>
    <property type="project" value="TreeGrafter"/>
</dbReference>
<keyword evidence="7 11" id="KW-0418">Kinase</keyword>
<evidence type="ECO:0000313" key="12">
    <source>
        <dbReference type="EMBL" id="PSR29237.1"/>
    </source>
</evidence>
<comment type="catalytic activity">
    <reaction evidence="10 11">
        <text>shikimate + ATP = 3-phosphoshikimate + ADP + H(+)</text>
        <dbReference type="Rhea" id="RHEA:13121"/>
        <dbReference type="ChEBI" id="CHEBI:15378"/>
        <dbReference type="ChEBI" id="CHEBI:30616"/>
        <dbReference type="ChEBI" id="CHEBI:36208"/>
        <dbReference type="ChEBI" id="CHEBI:145989"/>
        <dbReference type="ChEBI" id="CHEBI:456216"/>
        <dbReference type="EC" id="2.7.1.71"/>
    </reaction>
</comment>
<keyword evidence="11" id="KW-0963">Cytoplasm</keyword>
<dbReference type="PANTHER" id="PTHR21087:SF16">
    <property type="entry name" value="SHIKIMATE KINASE 1, CHLOROPLASTIC"/>
    <property type="match status" value="1"/>
</dbReference>
<comment type="similarity">
    <text evidence="2 11">Belongs to the shikimate kinase family.</text>
</comment>
<dbReference type="GO" id="GO:0000287">
    <property type="term" value="F:magnesium ion binding"/>
    <property type="evidence" value="ECO:0007669"/>
    <property type="project" value="UniProtKB-UniRule"/>
</dbReference>
<evidence type="ECO:0000256" key="9">
    <source>
        <dbReference type="ARBA" id="ARBA00023141"/>
    </source>
</evidence>
<comment type="cofactor">
    <cofactor evidence="11">
        <name>Mg(2+)</name>
        <dbReference type="ChEBI" id="CHEBI:18420"/>
    </cofactor>
    <text evidence="11">Binds 1 Mg(2+) ion per subunit.</text>
</comment>
<feature type="binding site" evidence="11">
    <location>
        <position position="90"/>
    </location>
    <ligand>
        <name>substrate</name>
    </ligand>
</feature>
<keyword evidence="11" id="KW-0460">Magnesium</keyword>
<comment type="pathway">
    <text evidence="1 11">Metabolic intermediate biosynthesis; chorismate biosynthesis; chorismate from D-erythrose 4-phosphate and phosphoenolpyruvate: step 5/7.</text>
</comment>
<comment type="caution">
    <text evidence="11">Lacks conserved residue(s) required for the propagation of feature annotation.</text>
</comment>
<comment type="caution">
    <text evidence="12">The sequence shown here is derived from an EMBL/GenBank/DDBJ whole genome shotgun (WGS) entry which is preliminary data.</text>
</comment>
<dbReference type="SUPFAM" id="SSF52540">
    <property type="entry name" value="P-loop containing nucleoside triphosphate hydrolases"/>
    <property type="match status" value="1"/>
</dbReference>
<dbReference type="GO" id="GO:0009423">
    <property type="term" value="P:chorismate biosynthetic process"/>
    <property type="evidence" value="ECO:0007669"/>
    <property type="project" value="UniProtKB-UniRule"/>
</dbReference>
<dbReference type="HAMAP" id="MF_00109">
    <property type="entry name" value="Shikimate_kinase"/>
    <property type="match status" value="1"/>
</dbReference>
<evidence type="ECO:0000256" key="10">
    <source>
        <dbReference type="ARBA" id="ARBA00048567"/>
    </source>
</evidence>
<evidence type="ECO:0000256" key="6">
    <source>
        <dbReference type="ARBA" id="ARBA00022741"/>
    </source>
</evidence>
<feature type="binding site" evidence="11">
    <location>
        <begin position="44"/>
        <end position="49"/>
    </location>
    <ligand>
        <name>ATP</name>
        <dbReference type="ChEBI" id="CHEBI:30616"/>
    </ligand>
</feature>
<dbReference type="PROSITE" id="PS01128">
    <property type="entry name" value="SHIKIMATE_KINASE"/>
    <property type="match status" value="1"/>
</dbReference>
<accession>A0A2T2X432</accession>
<dbReference type="GO" id="GO:0009073">
    <property type="term" value="P:aromatic amino acid family biosynthetic process"/>
    <property type="evidence" value="ECO:0007669"/>
    <property type="project" value="UniProtKB-KW"/>
</dbReference>
<keyword evidence="6 11" id="KW-0547">Nucleotide-binding</keyword>
<dbReference type="UniPathway" id="UPA00053">
    <property type="reaction ID" value="UER00088"/>
</dbReference>
<dbReference type="EMBL" id="PXYX01000003">
    <property type="protein sequence ID" value="PSR29237.1"/>
    <property type="molecule type" value="Genomic_DNA"/>
</dbReference>
<dbReference type="PRINTS" id="PR01100">
    <property type="entry name" value="SHIKIMTKNASE"/>
</dbReference>
<keyword evidence="4 11" id="KW-0028">Amino-acid biosynthesis</keyword>
<keyword evidence="5 11" id="KW-0808">Transferase</keyword>
<comment type="subunit">
    <text evidence="11">Monomer.</text>
</comment>
<dbReference type="GO" id="GO:0004765">
    <property type="term" value="F:shikimate kinase activity"/>
    <property type="evidence" value="ECO:0007669"/>
    <property type="project" value="UniProtKB-UniRule"/>
</dbReference>
<sequence>MFLPMPFWRSSAGIVCPRFRNEFKRGNGMSGNIRRHILLTGMMGSGKSTIGQRLADALNWPFFDLDEEIEKRYAMTIPQIFAQHGEETFRHWERETLERMLAHDMAIVLALGGGALLQEKSHDLVKAHRVIWLDAPSSELWRRVKDTNRPLVAQGQEAFFLMHQARRAVYEKVASLKIECVGDPSTVVAAILQGLGADIGEQGNCD</sequence>
<comment type="function">
    <text evidence="11">Catalyzes the specific phosphorylation of the 3-hydroxyl group of shikimic acid using ATP as a cosubstrate.</text>
</comment>
<evidence type="ECO:0000256" key="7">
    <source>
        <dbReference type="ARBA" id="ARBA00022777"/>
    </source>
</evidence>
<evidence type="ECO:0000256" key="2">
    <source>
        <dbReference type="ARBA" id="ARBA00006997"/>
    </source>
</evidence>
<keyword evidence="8 11" id="KW-0067">ATP-binding</keyword>
<evidence type="ECO:0000256" key="4">
    <source>
        <dbReference type="ARBA" id="ARBA00022605"/>
    </source>
</evidence>
<dbReference type="GO" id="GO:0005524">
    <property type="term" value="F:ATP binding"/>
    <property type="evidence" value="ECO:0007669"/>
    <property type="project" value="UniProtKB-UniRule"/>
</dbReference>
<protein>
    <recommendedName>
        <fullName evidence="3 11">Shikimate kinase</fullName>
        <shortName evidence="11">SK</shortName>
        <ecNumber evidence="3 11">2.7.1.71</ecNumber>
    </recommendedName>
</protein>
<evidence type="ECO:0000313" key="13">
    <source>
        <dbReference type="Proteomes" id="UP000242705"/>
    </source>
</evidence>
<name>A0A2T2X432_SULTH</name>
<dbReference type="InterPro" id="IPR000623">
    <property type="entry name" value="Shikimate_kinase/TSH1"/>
</dbReference>
<reference evidence="12 13" key="1">
    <citation type="journal article" date="2014" name="BMC Genomics">
        <title>Comparison of environmental and isolate Sulfobacillus genomes reveals diverse carbon, sulfur, nitrogen, and hydrogen metabolisms.</title>
        <authorList>
            <person name="Justice N.B."/>
            <person name="Norman A."/>
            <person name="Brown C.T."/>
            <person name="Singh A."/>
            <person name="Thomas B.C."/>
            <person name="Banfield J.F."/>
        </authorList>
    </citation>
    <scope>NUCLEOTIDE SEQUENCE [LARGE SCALE GENOMIC DNA]</scope>
    <source>
        <strain evidence="12">AMDSBA5</strain>
    </source>
</reference>
<dbReference type="AlphaFoldDB" id="A0A2T2X432"/>
<feature type="binding site" evidence="11">
    <location>
        <position position="149"/>
    </location>
    <ligand>
        <name>ATP</name>
        <dbReference type="ChEBI" id="CHEBI:30616"/>
    </ligand>
</feature>